<proteinExistence type="predicted"/>
<accession>A0A538TMY9</accession>
<dbReference type="GO" id="GO:0016758">
    <property type="term" value="F:hexosyltransferase activity"/>
    <property type="evidence" value="ECO:0007669"/>
    <property type="project" value="TreeGrafter"/>
</dbReference>
<name>A0A538TMY9_UNCEI</name>
<dbReference type="AlphaFoldDB" id="A0A538TMY9"/>
<evidence type="ECO:0000256" key="1">
    <source>
        <dbReference type="SAM" id="MobiDB-lite"/>
    </source>
</evidence>
<evidence type="ECO:0000259" key="2">
    <source>
        <dbReference type="Pfam" id="PF13439"/>
    </source>
</evidence>
<sequence length="422" mass="45844">MREASGRGGSAGVKIGIVTQSYYPRFGGVTENVHHTALELKRRGHDVTVITARFRRRADISTVPVQRLGYNILIPANGAFIDFTIGLTLRQQLRRLLRAHRFDLLHTHCPVMPTLPVFAIQCAECPQIGTFHTTGGVNRLHDAFRDYLARTVVDRLDARIAVSQTAAESAAHYYPGDYTIVPNGVDCDRFHPGTLPFPEWRGDGRINLLYVGRLDPRKGVDVLLDAMPEVVARTRGRARLIIVGHSVLRPRFEAAVPAAVRDHVHFVGRVPSADLPRWYATGDIFVSPATGGESFGIVLVEAMASGKPVVASDIPGYRCVVSPDRNGLLAPPGDPERLAHALASLALDPARQAELARRGRERALEFAWPRVADQIEKVYRGVLSRRTASGVSLALTDGKTGASSDGAGSSNGAEETAPARRA</sequence>
<organism evidence="3 4">
    <name type="scientific">Eiseniibacteriota bacterium</name>
    <dbReference type="NCBI Taxonomy" id="2212470"/>
    <lineage>
        <taxon>Bacteria</taxon>
        <taxon>Candidatus Eiseniibacteriota</taxon>
    </lineage>
</organism>
<dbReference type="Gene3D" id="3.40.50.2000">
    <property type="entry name" value="Glycogen Phosphorylase B"/>
    <property type="match status" value="2"/>
</dbReference>
<evidence type="ECO:0000313" key="4">
    <source>
        <dbReference type="Proteomes" id="UP000316609"/>
    </source>
</evidence>
<dbReference type="Pfam" id="PF13692">
    <property type="entry name" value="Glyco_trans_1_4"/>
    <property type="match status" value="1"/>
</dbReference>
<dbReference type="EMBL" id="VBOY01000077">
    <property type="protein sequence ID" value="TMQ64973.1"/>
    <property type="molecule type" value="Genomic_DNA"/>
</dbReference>
<comment type="caution">
    <text evidence="3">The sequence shown here is derived from an EMBL/GenBank/DDBJ whole genome shotgun (WGS) entry which is preliminary data.</text>
</comment>
<reference evidence="3 4" key="1">
    <citation type="journal article" date="2019" name="Nat. Microbiol.">
        <title>Mediterranean grassland soil C-N compound turnover is dependent on rainfall and depth, and is mediated by genomically divergent microorganisms.</title>
        <authorList>
            <person name="Diamond S."/>
            <person name="Andeer P.F."/>
            <person name="Li Z."/>
            <person name="Crits-Christoph A."/>
            <person name="Burstein D."/>
            <person name="Anantharaman K."/>
            <person name="Lane K.R."/>
            <person name="Thomas B.C."/>
            <person name="Pan C."/>
            <person name="Northen T.R."/>
            <person name="Banfield J.F."/>
        </authorList>
    </citation>
    <scope>NUCLEOTIDE SEQUENCE [LARGE SCALE GENOMIC DNA]</scope>
    <source>
        <strain evidence="3">WS_8</strain>
    </source>
</reference>
<dbReference type="Proteomes" id="UP000316609">
    <property type="component" value="Unassembled WGS sequence"/>
</dbReference>
<gene>
    <name evidence="3" type="ORF">E6K78_08440</name>
</gene>
<dbReference type="PANTHER" id="PTHR45947">
    <property type="entry name" value="SULFOQUINOVOSYL TRANSFERASE SQD2"/>
    <property type="match status" value="1"/>
</dbReference>
<dbReference type="InterPro" id="IPR028098">
    <property type="entry name" value="Glyco_trans_4-like_N"/>
</dbReference>
<dbReference type="InterPro" id="IPR050194">
    <property type="entry name" value="Glycosyltransferase_grp1"/>
</dbReference>
<protein>
    <submittedName>
        <fullName evidence="3">Glycosyltransferase family 4 protein</fullName>
    </submittedName>
</protein>
<dbReference type="CDD" id="cd03801">
    <property type="entry name" value="GT4_PimA-like"/>
    <property type="match status" value="1"/>
</dbReference>
<keyword evidence="3" id="KW-0808">Transferase</keyword>
<feature type="compositionally biased region" description="Low complexity" evidence="1">
    <location>
        <begin position="401"/>
        <end position="413"/>
    </location>
</feature>
<dbReference type="PANTHER" id="PTHR45947:SF3">
    <property type="entry name" value="SULFOQUINOVOSYL TRANSFERASE SQD2"/>
    <property type="match status" value="1"/>
</dbReference>
<feature type="region of interest" description="Disordered" evidence="1">
    <location>
        <begin position="395"/>
        <end position="422"/>
    </location>
</feature>
<feature type="domain" description="Glycosyltransferase subfamily 4-like N-terminal" evidence="2">
    <location>
        <begin position="26"/>
        <end position="189"/>
    </location>
</feature>
<evidence type="ECO:0000313" key="3">
    <source>
        <dbReference type="EMBL" id="TMQ64973.1"/>
    </source>
</evidence>
<dbReference type="Pfam" id="PF13439">
    <property type="entry name" value="Glyco_transf_4"/>
    <property type="match status" value="1"/>
</dbReference>
<dbReference type="SUPFAM" id="SSF53756">
    <property type="entry name" value="UDP-Glycosyltransferase/glycogen phosphorylase"/>
    <property type="match status" value="1"/>
</dbReference>